<feature type="compositionally biased region" description="Acidic residues" evidence="2">
    <location>
        <begin position="7"/>
        <end position="16"/>
    </location>
</feature>
<keyword evidence="1" id="KW-1015">Disulfide bond</keyword>
<feature type="compositionally biased region" description="Pro residues" evidence="2">
    <location>
        <begin position="694"/>
        <end position="709"/>
    </location>
</feature>
<dbReference type="InterPro" id="IPR002542">
    <property type="entry name" value="T20D4.11-like_dom"/>
</dbReference>
<accession>A0A914BZ37</accession>
<feature type="region of interest" description="Disordered" evidence="2">
    <location>
        <begin position="691"/>
        <end position="726"/>
    </location>
</feature>
<feature type="region of interest" description="Disordered" evidence="2">
    <location>
        <begin position="1466"/>
        <end position="1518"/>
    </location>
</feature>
<evidence type="ECO:0000256" key="2">
    <source>
        <dbReference type="SAM" id="MobiDB-lite"/>
    </source>
</evidence>
<feature type="compositionally biased region" description="Low complexity" evidence="2">
    <location>
        <begin position="303"/>
        <end position="314"/>
    </location>
</feature>
<evidence type="ECO:0000313" key="5">
    <source>
        <dbReference type="WBParaSite" id="ACRNAN_Path_133.g459.t1"/>
    </source>
</evidence>
<name>A0A914BZ37_9BILA</name>
<protein>
    <submittedName>
        <fullName evidence="5">DUF19 domain-containing protein</fullName>
    </submittedName>
</protein>
<dbReference type="InterPro" id="IPR002172">
    <property type="entry name" value="LDrepeatLR_classA_rpt"/>
</dbReference>
<evidence type="ECO:0000256" key="1">
    <source>
        <dbReference type="ARBA" id="ARBA00023157"/>
    </source>
</evidence>
<feature type="compositionally biased region" description="Basic and acidic residues" evidence="2">
    <location>
        <begin position="267"/>
        <end position="296"/>
    </location>
</feature>
<dbReference type="Pfam" id="PF01579">
    <property type="entry name" value="DUF19"/>
    <property type="match status" value="1"/>
</dbReference>
<dbReference type="PANTHER" id="PTHR37431">
    <property type="entry name" value="PROTEIN CBG06927"/>
    <property type="match status" value="1"/>
</dbReference>
<dbReference type="PANTHER" id="PTHR37431:SF5">
    <property type="entry name" value="PROTEIN CBG06905"/>
    <property type="match status" value="1"/>
</dbReference>
<reference evidence="5" key="1">
    <citation type="submission" date="2022-11" db="UniProtKB">
        <authorList>
            <consortium name="WormBaseParasite"/>
        </authorList>
    </citation>
    <scope>IDENTIFICATION</scope>
</reference>
<feature type="compositionally biased region" description="Low complexity" evidence="2">
    <location>
        <begin position="1405"/>
        <end position="1444"/>
    </location>
</feature>
<feature type="region of interest" description="Disordered" evidence="2">
    <location>
        <begin position="250"/>
        <end position="316"/>
    </location>
</feature>
<evidence type="ECO:0000259" key="3">
    <source>
        <dbReference type="Pfam" id="PF01579"/>
    </source>
</evidence>
<feature type="domain" description="T20D4.11-like" evidence="3">
    <location>
        <begin position="727"/>
        <end position="874"/>
    </location>
</feature>
<organism evidence="4 5">
    <name type="scientific">Acrobeloides nanus</name>
    <dbReference type="NCBI Taxonomy" id="290746"/>
    <lineage>
        <taxon>Eukaryota</taxon>
        <taxon>Metazoa</taxon>
        <taxon>Ecdysozoa</taxon>
        <taxon>Nematoda</taxon>
        <taxon>Chromadorea</taxon>
        <taxon>Rhabditida</taxon>
        <taxon>Tylenchina</taxon>
        <taxon>Cephalobomorpha</taxon>
        <taxon>Cephaloboidea</taxon>
        <taxon>Cephalobidae</taxon>
        <taxon>Acrobeloides</taxon>
    </lineage>
</organism>
<dbReference type="CDD" id="cd00112">
    <property type="entry name" value="LDLa"/>
    <property type="match status" value="1"/>
</dbReference>
<proteinExistence type="predicted"/>
<feature type="compositionally biased region" description="Basic and acidic residues" evidence="2">
    <location>
        <begin position="57"/>
        <end position="70"/>
    </location>
</feature>
<feature type="region of interest" description="Disordered" evidence="2">
    <location>
        <begin position="1"/>
        <end position="81"/>
    </location>
</feature>
<dbReference type="Proteomes" id="UP000887540">
    <property type="component" value="Unplaced"/>
</dbReference>
<feature type="compositionally biased region" description="Pro residues" evidence="2">
    <location>
        <begin position="1490"/>
        <end position="1511"/>
    </location>
</feature>
<dbReference type="WBParaSite" id="ACRNAN_Path_133.g459.t1">
    <property type="protein sequence ID" value="ACRNAN_Path_133.g459.t1"/>
    <property type="gene ID" value="ACRNAN_Path_133.g459"/>
</dbReference>
<sequence>MNWVGDGEPDCEDGSDEANKPVSLSNKDSSSTENESPSVPEEQTNVPPISGDPFAEIETRPDQSPAKENKPVSINEENGICSPENSMKVDECIGELDAWTADFNKLDLNETSLFKDQVSLDLMEHGCELTMEFKACMDGLPEACQPPDGPIHDWLVMQMYACELLVPSLKEHPTCFALARDPACPQIESSVANTGVCNLVKAVSQDLVCVERVHNNTCNEMATEMFGPMHSETEHVSDELRCEQARNMLPTPEVVSPKLQVPVETKPQQDSRERVQHHDSKEKISKTSDSRERLTQSHEMLPSSREQSETTTQTMRPVTDAVVKSSLGLSSQASAVVKSSLDSNGQASASQDELANSLYAFANIDAVCATSPDDIWKNVRTQLCAHKDELRSHEKCFTDSAARENNKCINPPTKRTNCEAIDSFIRNIDCVINTLNDVCPVEAQDIVVDLQDRLNDEAIALKCYQQADATLPPMNDDGFQLHPTNQHCTSEQETQALGCLVELVEINRQLSQFHATNFLLEVSDPNSTLIQQICQLYGKYEKCLADTVFAQTDGQRCAFNAPLNTLARIGLSPICREENRALLTEGRACLQVIAKHEESKQCQTGLLNLGGTVNLMLQGIHGEALLCKSFYLLRQAFECGDKLVQTYCDSTITADLNRLKEEMTDLGYEEGCPIDEPPELDEIIAKPVAAPSAKPLPKPTSAQPLPPVVRPIGQSQSPPPPSNGAACDPEEQKLFGACVQPLTTFQPHPLAVIKQPRQIDEACAAFRKFNECRASIRCNPLWAKGMSAMFEYACGEGYKNFSNIRQCVRKTTTREDIRECVSTFSKGAPSMACNSSNHLLKCALTPIAENCGMDAVSFVREYVRRFATTIDAQCRVGEEFDARAIVPINCTASEQQIIEHCSPPLNDLASRFEELFQGGFQSFLKNVNNMAPIFAQGCNLTQEFRECVKPVLQTQTPCVVSSCLIKAGNGICNQPDVAVAIDTNLGCIFKQIQNPEFAKCLRSTIANLKQFNLVALRGVLPKFTECVEPIVSKQCGPVPISVLRAISSVDACPVGLVAEPVLQPIVPVTKPTTCTSTLMAEYEQCTEAFHSTYSFIPMALVNNHNDSLNVTQMCAEFETMSSCVQDLLICETSDKGRSAFRRMLTELCAVKTIFEGNIECLQEVLLSDEGLQCMTKYKTDRDCQALGEVNECLAKEVGSECGGNALSLTYNAMSEYLHELLPDCSLNVPSVAIHTGCSEQHLIAHLECETLVDRFRFRPISFIVNASKWDDFCQVVSGQYRPCIEKLECRFEPVSSASLNLFENLCSHPETREKQRRFSTCLSSYSMSPAGQKCIEPFTQIDLLERDVSINFCIGAGKILGCAANQINTECGSEALEHVYKTHNFWLRGFEENCNLTMPSLPTMVPTTSTIPPTTRTTTASPTTTRPTTTTMKSTTPTTTMPKPKSAEKQTQSGLQHISLHRVPLASTPEQEEETTHTIRPPQKLLEPISRPPPPTEKVPEPEPTAEPAPPTTTQQSTIQYKPFSHENGATRISMVLLPFVVLVVCLW</sequence>
<feature type="compositionally biased region" description="Polar residues" evidence="2">
    <location>
        <begin position="22"/>
        <end position="47"/>
    </location>
</feature>
<keyword evidence="4" id="KW-1185">Reference proteome</keyword>
<evidence type="ECO:0000313" key="4">
    <source>
        <dbReference type="Proteomes" id="UP000887540"/>
    </source>
</evidence>
<feature type="region of interest" description="Disordered" evidence="2">
    <location>
        <begin position="1405"/>
        <end position="1454"/>
    </location>
</feature>